<gene>
    <name evidence="1" type="ORF">SNAT2548_LOCUS27443</name>
</gene>
<evidence type="ECO:0000313" key="2">
    <source>
        <dbReference type="Proteomes" id="UP000604046"/>
    </source>
</evidence>
<reference evidence="1" key="1">
    <citation type="submission" date="2021-02" db="EMBL/GenBank/DDBJ databases">
        <authorList>
            <person name="Dougan E. K."/>
            <person name="Rhodes N."/>
            <person name="Thang M."/>
            <person name="Chan C."/>
        </authorList>
    </citation>
    <scope>NUCLEOTIDE SEQUENCE</scope>
</reference>
<comment type="caution">
    <text evidence="1">The sequence shown here is derived from an EMBL/GenBank/DDBJ whole genome shotgun (WGS) entry which is preliminary data.</text>
</comment>
<protein>
    <submittedName>
        <fullName evidence="1">Uncharacterized protein</fullName>
    </submittedName>
</protein>
<organism evidence="1 2">
    <name type="scientific">Symbiodinium natans</name>
    <dbReference type="NCBI Taxonomy" id="878477"/>
    <lineage>
        <taxon>Eukaryota</taxon>
        <taxon>Sar</taxon>
        <taxon>Alveolata</taxon>
        <taxon>Dinophyceae</taxon>
        <taxon>Suessiales</taxon>
        <taxon>Symbiodiniaceae</taxon>
        <taxon>Symbiodinium</taxon>
    </lineage>
</organism>
<dbReference type="OrthoDB" id="410177at2759"/>
<sequence length="206" mass="23138">MALRQRMAVVSRMQPFRAGVGRCVQQRSFAFREDQPEMLFRVKGEGVEMAKLAGGVYLRTERRQVTFLEGMGPKSIDNCLKAVMLVNKFAEAKRNGESAGEAPWFHRVGFVPQLRKRDTTYWISMKVVGLQKPYTPYPAPEQDRLRVGRDTPIEKLAAAVNTCWMHRCAGERSEPLVCAMGPQSVSLAVKSIARCLKDMSEPSSQA</sequence>
<accession>A0A812SU26</accession>
<keyword evidence="2" id="KW-1185">Reference proteome</keyword>
<proteinExistence type="predicted"/>
<dbReference type="EMBL" id="CAJNDS010002470">
    <property type="protein sequence ID" value="CAE7489407.1"/>
    <property type="molecule type" value="Genomic_DNA"/>
</dbReference>
<dbReference type="Proteomes" id="UP000604046">
    <property type="component" value="Unassembled WGS sequence"/>
</dbReference>
<evidence type="ECO:0000313" key="1">
    <source>
        <dbReference type="EMBL" id="CAE7489407.1"/>
    </source>
</evidence>
<name>A0A812SU26_9DINO</name>
<dbReference type="AlphaFoldDB" id="A0A812SU26"/>